<dbReference type="PANTHER" id="PTHR35802">
    <property type="entry name" value="PROTEASE SYNTHASE AND SPORULATION PROTEIN PAI 2"/>
    <property type="match status" value="1"/>
</dbReference>
<gene>
    <name evidence="1" type="ORF">ELQ35_00270</name>
</gene>
<dbReference type="InterPro" id="IPR007396">
    <property type="entry name" value="TR_PAI2-type"/>
</dbReference>
<dbReference type="EMBL" id="RYZZ01000001">
    <property type="protein sequence ID" value="RUQ32569.1"/>
    <property type="molecule type" value="Genomic_DNA"/>
</dbReference>
<comment type="caution">
    <text evidence="1">The sequence shown here is derived from an EMBL/GenBank/DDBJ whole genome shotgun (WGS) entry which is preliminary data.</text>
</comment>
<dbReference type="PANTHER" id="PTHR35802:SF1">
    <property type="entry name" value="PROTEASE SYNTHASE AND SPORULATION PROTEIN PAI 2"/>
    <property type="match status" value="1"/>
</dbReference>
<dbReference type="InterPro" id="IPR012349">
    <property type="entry name" value="Split_barrel_FMN-bd"/>
</dbReference>
<keyword evidence="2" id="KW-1185">Reference proteome</keyword>
<organism evidence="1 2">
    <name type="scientific">Peribacillus cavernae</name>
    <dbReference type="NCBI Taxonomy" id="1674310"/>
    <lineage>
        <taxon>Bacteria</taxon>
        <taxon>Bacillati</taxon>
        <taxon>Bacillota</taxon>
        <taxon>Bacilli</taxon>
        <taxon>Bacillales</taxon>
        <taxon>Bacillaceae</taxon>
        <taxon>Peribacillus</taxon>
    </lineage>
</organism>
<proteinExistence type="predicted"/>
<accession>A0A433HW75</accession>
<dbReference type="AlphaFoldDB" id="A0A433HW75"/>
<evidence type="ECO:0000313" key="2">
    <source>
        <dbReference type="Proteomes" id="UP000267430"/>
    </source>
</evidence>
<dbReference type="Pfam" id="PF04299">
    <property type="entry name" value="FMN_bind_2"/>
    <property type="match status" value="1"/>
</dbReference>
<dbReference type="Proteomes" id="UP000267430">
    <property type="component" value="Unassembled WGS sequence"/>
</dbReference>
<name>A0A433HW75_9BACI</name>
<reference evidence="1 2" key="1">
    <citation type="submission" date="2018-12" db="EMBL/GenBank/DDBJ databases">
        <title>Bacillus chawlae sp. nov., Bacillus glennii sp. nov., and Bacillus saganii sp. nov. Isolated from the Vehicle Assembly Building at Kennedy Space Center where the Viking Spacecraft were Assembled.</title>
        <authorList>
            <person name="Seuylemezian A."/>
            <person name="Vaishampayan P."/>
        </authorList>
    </citation>
    <scope>NUCLEOTIDE SEQUENCE [LARGE SCALE GENOMIC DNA]</scope>
    <source>
        <strain evidence="1 2">L5</strain>
    </source>
</reference>
<dbReference type="OrthoDB" id="9794948at2"/>
<protein>
    <submittedName>
        <fullName evidence="1">Uncharacterized protein</fullName>
    </submittedName>
</protein>
<dbReference type="SUPFAM" id="SSF50475">
    <property type="entry name" value="FMN-binding split barrel"/>
    <property type="match status" value="1"/>
</dbReference>
<evidence type="ECO:0000313" key="1">
    <source>
        <dbReference type="EMBL" id="RUQ32569.1"/>
    </source>
</evidence>
<sequence length="98" mass="11437">MYGECRIIEDKQKMKNMIEKTVNFYESSMPIPWKAELDDKFTDGLMNGIVGFEIKINKIEGKWKLNQNYSLQRQQNVIEGLKTSPQYGAEEVVIEECL</sequence>
<dbReference type="Gene3D" id="2.30.110.10">
    <property type="entry name" value="Electron Transport, Fmn-binding Protein, Chain A"/>
    <property type="match status" value="1"/>
</dbReference>